<keyword evidence="9" id="KW-1185">Reference proteome</keyword>
<evidence type="ECO:0000259" key="7">
    <source>
        <dbReference type="Pfam" id="PF00155"/>
    </source>
</evidence>
<dbReference type="InterPro" id="IPR004839">
    <property type="entry name" value="Aminotransferase_I/II_large"/>
</dbReference>
<protein>
    <recommendedName>
        <fullName evidence="6">Aromatic amino acid aminotransferase</fullName>
        <shortName evidence="6">ArAT</shortName>
        <ecNumber evidence="6">2.6.1.57</ecNumber>
    </recommendedName>
</protein>
<comment type="cofactor">
    <cofactor evidence="1 6">
        <name>pyridoxal 5'-phosphate</name>
        <dbReference type="ChEBI" id="CHEBI:597326"/>
    </cofactor>
</comment>
<dbReference type="NCBIfam" id="TIGR01141">
    <property type="entry name" value="hisC"/>
    <property type="match status" value="1"/>
</dbReference>
<dbReference type="EMBL" id="MKQR01000023">
    <property type="protein sequence ID" value="OLR91420.1"/>
    <property type="molecule type" value="Genomic_DNA"/>
</dbReference>
<dbReference type="InterPro" id="IPR050106">
    <property type="entry name" value="HistidinolP_aminotransfase"/>
</dbReference>
<dbReference type="SUPFAM" id="SSF53383">
    <property type="entry name" value="PLP-dependent transferases"/>
    <property type="match status" value="1"/>
</dbReference>
<dbReference type="InterPro" id="IPR024892">
    <property type="entry name" value="ArAT"/>
</dbReference>
<dbReference type="InterPro" id="IPR015422">
    <property type="entry name" value="PyrdxlP-dep_Trfase_small"/>
</dbReference>
<dbReference type="GO" id="GO:0000105">
    <property type="term" value="P:L-histidine biosynthetic process"/>
    <property type="evidence" value="ECO:0007669"/>
    <property type="project" value="InterPro"/>
</dbReference>
<dbReference type="OrthoDB" id="9809616at2"/>
<dbReference type="RefSeq" id="WP_075976817.1">
    <property type="nucleotide sequence ID" value="NZ_MKQR01000023.1"/>
</dbReference>
<comment type="catalytic activity">
    <reaction evidence="6">
        <text>an aromatic L-alpha-amino acid + 2-oxoglutarate = an aromatic oxo-acid + L-glutamate</text>
        <dbReference type="Rhea" id="RHEA:17533"/>
        <dbReference type="ChEBI" id="CHEBI:16810"/>
        <dbReference type="ChEBI" id="CHEBI:29985"/>
        <dbReference type="ChEBI" id="CHEBI:73309"/>
        <dbReference type="ChEBI" id="CHEBI:84824"/>
        <dbReference type="EC" id="2.6.1.57"/>
    </reaction>
</comment>
<dbReference type="EC" id="2.6.1.57" evidence="6"/>
<sequence length="355" mass="37551">MSVRTRADLAALPGYVPGRTVPGAVKLASNEVSLGPLPSVVAAIAEAAGQVNRYPDSGATAVVAELAARLGVRESQVSVGCGSVTLCQQLVQATCGESDVVVFPWRSFEAYPIITQVVGAQQVRVPLTAGHELDVEAIVAAVTPRTRLVFVCTPNNPTGTALTAEQLDRVVSAVPSDVLVVIDEAYREFVDDPAIPDGVEYAKASWAHGRDNVAVLRTFSKAYGLAGLRVGYLVASEEVTEVVRKVFVPFGVNAVAQAAAVASLRAQDELLERCREIVAERTRVREALLGMGFDVPPSQANFVWLPLGERTAEFNEHCMAHKVVVRAFAGDGARVTIGTAAENDQFLAAAADFPS</sequence>
<dbReference type="HAMAP" id="MF_01023">
    <property type="entry name" value="HisC_aminotrans_2"/>
    <property type="match status" value="1"/>
</dbReference>
<dbReference type="Proteomes" id="UP000186040">
    <property type="component" value="Unassembled WGS sequence"/>
</dbReference>
<evidence type="ECO:0000313" key="8">
    <source>
        <dbReference type="EMBL" id="OLR91420.1"/>
    </source>
</evidence>
<comment type="caution">
    <text evidence="8">The sequence shown here is derived from an EMBL/GenBank/DDBJ whole genome shotgun (WGS) entry which is preliminary data.</text>
</comment>
<keyword evidence="4 6" id="KW-0808">Transferase</keyword>
<dbReference type="GO" id="GO:0004400">
    <property type="term" value="F:histidinol-phosphate transaminase activity"/>
    <property type="evidence" value="ECO:0007669"/>
    <property type="project" value="InterPro"/>
</dbReference>
<dbReference type="PANTHER" id="PTHR43643">
    <property type="entry name" value="HISTIDINOL-PHOSPHATE AMINOTRANSFERASE 2"/>
    <property type="match status" value="1"/>
</dbReference>
<comment type="similarity">
    <text evidence="6">Belongs to the class-II pyridoxal-phosphate-dependent aminotransferase family.</text>
</comment>
<comment type="subunit">
    <text evidence="2 6">Homodimer.</text>
</comment>
<feature type="modified residue" description="N6-(pyridoxal phosphate)lysine" evidence="6">
    <location>
        <position position="221"/>
    </location>
</feature>
<evidence type="ECO:0000256" key="2">
    <source>
        <dbReference type="ARBA" id="ARBA00011738"/>
    </source>
</evidence>
<proteinExistence type="inferred from homology"/>
<evidence type="ECO:0000256" key="3">
    <source>
        <dbReference type="ARBA" id="ARBA00022576"/>
    </source>
</evidence>
<organism evidence="8 9">
    <name type="scientific">Actinokineospora bangkokensis</name>
    <dbReference type="NCBI Taxonomy" id="1193682"/>
    <lineage>
        <taxon>Bacteria</taxon>
        <taxon>Bacillati</taxon>
        <taxon>Actinomycetota</taxon>
        <taxon>Actinomycetes</taxon>
        <taxon>Pseudonocardiales</taxon>
        <taxon>Pseudonocardiaceae</taxon>
        <taxon>Actinokineospora</taxon>
    </lineage>
</organism>
<keyword evidence="5 6" id="KW-0663">Pyridoxal phosphate</keyword>
<dbReference type="NCBIfam" id="NF002878">
    <property type="entry name" value="PRK03321.1"/>
    <property type="match status" value="1"/>
</dbReference>
<keyword evidence="3 6" id="KW-0032">Aminotransferase</keyword>
<evidence type="ECO:0000256" key="6">
    <source>
        <dbReference type="HAMAP-Rule" id="MF_01513"/>
    </source>
</evidence>
<comment type="function">
    <text evidence="6">Aminotransferase that catalyzes the conversion of aromatic amino acids and 2-oxoglutarate into corresponding aromatic oxo acids and L-glutamate.</text>
</comment>
<dbReference type="Gene3D" id="3.90.1150.10">
    <property type="entry name" value="Aspartate Aminotransferase, domain 1"/>
    <property type="match status" value="1"/>
</dbReference>
<evidence type="ECO:0000313" key="9">
    <source>
        <dbReference type="Proteomes" id="UP000186040"/>
    </source>
</evidence>
<feature type="domain" description="Aminotransferase class I/classII large" evidence="7">
    <location>
        <begin position="25"/>
        <end position="348"/>
    </location>
</feature>
<dbReference type="CDD" id="cd00609">
    <property type="entry name" value="AAT_like"/>
    <property type="match status" value="1"/>
</dbReference>
<dbReference type="PANTHER" id="PTHR43643:SF3">
    <property type="entry name" value="HISTIDINOL-PHOSPHATE AMINOTRANSFERASE"/>
    <property type="match status" value="1"/>
</dbReference>
<evidence type="ECO:0000256" key="5">
    <source>
        <dbReference type="ARBA" id="ARBA00022898"/>
    </source>
</evidence>
<dbReference type="HAMAP" id="MF_01513">
    <property type="entry name" value="Phe_aminotrans_2"/>
    <property type="match status" value="1"/>
</dbReference>
<dbReference type="InterPro" id="IPR015421">
    <property type="entry name" value="PyrdxlP-dep_Trfase_major"/>
</dbReference>
<dbReference type="AlphaFoldDB" id="A0A1Q9LHD4"/>
<dbReference type="InterPro" id="IPR005861">
    <property type="entry name" value="HisP_aminotrans"/>
</dbReference>
<accession>A0A1Q9LHD4</accession>
<dbReference type="Gene3D" id="3.40.640.10">
    <property type="entry name" value="Type I PLP-dependent aspartate aminotransferase-like (Major domain)"/>
    <property type="match status" value="1"/>
</dbReference>
<dbReference type="InterPro" id="IPR001917">
    <property type="entry name" value="Aminotrans_II_pyridoxalP_BS"/>
</dbReference>
<dbReference type="InterPro" id="IPR015424">
    <property type="entry name" value="PyrdxlP-dep_Trfase"/>
</dbReference>
<dbReference type="PROSITE" id="PS00599">
    <property type="entry name" value="AA_TRANSFER_CLASS_2"/>
    <property type="match status" value="1"/>
</dbReference>
<evidence type="ECO:0000256" key="1">
    <source>
        <dbReference type="ARBA" id="ARBA00001933"/>
    </source>
</evidence>
<reference evidence="8 9" key="1">
    <citation type="submission" date="2016-10" db="EMBL/GenBank/DDBJ databases">
        <title>The Draft Genome Sequence of Actinokineospora bangkokensis 44EHWT reveals the biosynthetic pathway of antifungal compounds Thailandins with unusual extender unit butylmalonyl-CoA.</title>
        <authorList>
            <person name="Greule A."/>
            <person name="Intra B."/>
            <person name="Flemming S."/>
            <person name="Rommel M.G."/>
            <person name="Panbangred W."/>
            <person name="Bechthold A."/>
        </authorList>
    </citation>
    <scope>NUCLEOTIDE SEQUENCE [LARGE SCALE GENOMIC DNA]</scope>
    <source>
        <strain evidence="8 9">44EHW</strain>
    </source>
</reference>
<dbReference type="Pfam" id="PF00155">
    <property type="entry name" value="Aminotran_1_2"/>
    <property type="match status" value="1"/>
</dbReference>
<evidence type="ECO:0000256" key="4">
    <source>
        <dbReference type="ARBA" id="ARBA00022679"/>
    </source>
</evidence>
<name>A0A1Q9LHD4_9PSEU</name>
<dbReference type="GO" id="GO:0030170">
    <property type="term" value="F:pyridoxal phosphate binding"/>
    <property type="evidence" value="ECO:0007669"/>
    <property type="project" value="UniProtKB-UniRule"/>
</dbReference>
<dbReference type="GO" id="GO:0008793">
    <property type="term" value="F:aromatic-amino-acid transaminase activity"/>
    <property type="evidence" value="ECO:0007669"/>
    <property type="project" value="UniProtKB-UniRule"/>
</dbReference>
<gene>
    <name evidence="6" type="primary">pat</name>
    <name evidence="8" type="ORF">BJP25_00850</name>
</gene>
<dbReference type="STRING" id="1193682.BJP25_00850"/>